<dbReference type="SUPFAM" id="SSF55486">
    <property type="entry name" value="Metalloproteases ('zincins'), catalytic domain"/>
    <property type="match status" value="1"/>
</dbReference>
<keyword evidence="12" id="KW-1185">Reference proteome</keyword>
<gene>
    <name evidence="11" type="ORF">NK718_01750</name>
</gene>
<organism evidence="11 12">
    <name type="scientific">Alsobacter ponti</name>
    <dbReference type="NCBI Taxonomy" id="2962936"/>
    <lineage>
        <taxon>Bacteria</taxon>
        <taxon>Pseudomonadati</taxon>
        <taxon>Pseudomonadota</taxon>
        <taxon>Alphaproteobacteria</taxon>
        <taxon>Hyphomicrobiales</taxon>
        <taxon>Alsobacteraceae</taxon>
        <taxon>Alsobacter</taxon>
    </lineage>
</organism>
<dbReference type="EMBL" id="JANCLU010000001">
    <property type="protein sequence ID" value="MCP8937226.1"/>
    <property type="molecule type" value="Genomic_DNA"/>
</dbReference>
<keyword evidence="5" id="KW-0800">Toxin</keyword>
<dbReference type="PANTHER" id="PTHR38340:SF1">
    <property type="entry name" value="S-LAYER PROTEIN"/>
    <property type="match status" value="1"/>
</dbReference>
<dbReference type="InterPro" id="IPR024079">
    <property type="entry name" value="MetalloPept_cat_dom_sf"/>
</dbReference>
<proteinExistence type="predicted"/>
<dbReference type="InterPro" id="IPR018511">
    <property type="entry name" value="Hemolysin-typ_Ca-bd_CS"/>
</dbReference>
<dbReference type="Gene3D" id="3.40.390.10">
    <property type="entry name" value="Collagenase (Catalytic Domain)"/>
    <property type="match status" value="1"/>
</dbReference>
<dbReference type="InterPro" id="IPR011049">
    <property type="entry name" value="Serralysin-like_metalloprot_C"/>
</dbReference>
<evidence type="ECO:0000256" key="4">
    <source>
        <dbReference type="ARBA" id="ARBA00022525"/>
    </source>
</evidence>
<feature type="domain" description="Peptidase M10 serralysin C-terminal" evidence="10">
    <location>
        <begin position="218"/>
        <end position="389"/>
    </location>
</feature>
<evidence type="ECO:0000256" key="3">
    <source>
        <dbReference type="ARBA" id="ARBA00004613"/>
    </source>
</evidence>
<keyword evidence="6" id="KW-0677">Repeat</keyword>
<dbReference type="Pfam" id="PF00353">
    <property type="entry name" value="HemolysinCabind"/>
    <property type="match status" value="7"/>
</dbReference>
<evidence type="ECO:0000256" key="5">
    <source>
        <dbReference type="ARBA" id="ARBA00022656"/>
    </source>
</evidence>
<dbReference type="PROSITE" id="PS00330">
    <property type="entry name" value="HEMOLYSIN_CALCIUM"/>
    <property type="match status" value="6"/>
</dbReference>
<dbReference type="InterPro" id="IPR013858">
    <property type="entry name" value="Peptidase_M10B_C"/>
</dbReference>
<name>A0ABT1L841_9HYPH</name>
<evidence type="ECO:0000256" key="1">
    <source>
        <dbReference type="ARBA" id="ARBA00001913"/>
    </source>
</evidence>
<dbReference type="RefSeq" id="WP_254737954.1">
    <property type="nucleotide sequence ID" value="NZ_JANCLU010000001.1"/>
</dbReference>
<dbReference type="Gene3D" id="2.150.10.10">
    <property type="entry name" value="Serralysin-like metalloprotease, C-terminal"/>
    <property type="match status" value="3"/>
</dbReference>
<dbReference type="InterPro" id="IPR003995">
    <property type="entry name" value="RTX_toxin_determinant-A"/>
</dbReference>
<keyword evidence="8" id="KW-0472">Membrane</keyword>
<dbReference type="InterPro" id="IPR001343">
    <property type="entry name" value="Hemolysn_Ca-bd"/>
</dbReference>
<dbReference type="InterPro" id="IPR050557">
    <property type="entry name" value="RTX_toxin/Mannuronan_C5-epim"/>
</dbReference>
<dbReference type="PANTHER" id="PTHR38340">
    <property type="entry name" value="S-LAYER PROTEIN"/>
    <property type="match status" value="1"/>
</dbReference>
<sequence>MAEKPVYTDEQIISTLDSGYHQSGTDLTYGFPTSTSGWFWGLETLGSSSLNSAQRAAATLAIGLWDDLIAPNFTLAANPTTANIKFMNTYSNVDYAAAYLPTGWSGGGSVWFDSRYDSVKGGSRNLMTPTIGDYGFTTYIKGIGATLGIRIPTISDGKIHTYDKYAQYAQDSQMYSVMSQFTSDATGADRFASDNWFHGPQTPLLHDVMAIQAIYGADPTTRLGDTTYGFHATSGIPVVFDFTQNTHPILCIYDAGGIDTLDFSGFSSSSLINLAPGSFSNCDMMTYNVSIAHTAWIENAVGGAGNDTLLGNTLANQLTGNAGADSISGGDGDDTLNGGAGGDTIDGGAGDNTAVFSGLRCAYAVSYDAATGLFTVTGADGVDTLSNVETFQFSDGSVLASSLTGDSTEPAPVATSGSDSLIGGSDADTISALAGDDTIDGGAGADRMVGGLGDDLYIVDNASDTTEESADEGVDTVLASLSWTLADNIENLMLTGTADISGTGNSLDNSLDGNLGANALSGGAGNDTISGDDGSDTLDGGAGADSLVGGSGDDLYIVDNASDVTVELSTQGVDTVLASINWTLAENVEKLTLAGTAGLSGTGNSLANTLTGNTGANILSGGDGNDTISGGAGNDTLDGGAGADRMAGGSGNDRYIVDNALDVTEELSNQGVDTVLASVNWTLADNVENLILTGTAGLSGTGNLLANAITGSAGADVLSGGAGNDSIDGGIGNDTILGGDGADRIFGNAGADRLTGNAGADTFVYTALWQSMRGTVDTITDFTRGVDRIDLRGIDAVAASSATDQAFAFIGAAAFDGHAGQLRFSAGLLQADVNGDRVADFIVNISNVTTLSAGDFLL</sequence>
<dbReference type="Pfam" id="PF08548">
    <property type="entry name" value="Peptidase_M10_C"/>
    <property type="match status" value="1"/>
</dbReference>
<dbReference type="PRINTS" id="PR00313">
    <property type="entry name" value="CABNDNGRPT"/>
</dbReference>
<evidence type="ECO:0000313" key="11">
    <source>
        <dbReference type="EMBL" id="MCP8937226.1"/>
    </source>
</evidence>
<evidence type="ECO:0000256" key="7">
    <source>
        <dbReference type="ARBA" id="ARBA00023026"/>
    </source>
</evidence>
<dbReference type="SUPFAM" id="SSF51120">
    <property type="entry name" value="beta-Roll"/>
    <property type="match status" value="5"/>
</dbReference>
<reference evidence="11 12" key="1">
    <citation type="submission" date="2022-07" db="EMBL/GenBank/DDBJ databases">
        <authorList>
            <person name="Li W.-J."/>
            <person name="Deng Q.-Q."/>
        </authorList>
    </citation>
    <scope>NUCLEOTIDE SEQUENCE [LARGE SCALE GENOMIC DNA]</scope>
    <source>
        <strain evidence="11 12">SYSU M60028</strain>
    </source>
</reference>
<evidence type="ECO:0000313" key="12">
    <source>
        <dbReference type="Proteomes" id="UP001205890"/>
    </source>
</evidence>
<comment type="cofactor">
    <cofactor evidence="1">
        <name>Ca(2+)</name>
        <dbReference type="ChEBI" id="CHEBI:29108"/>
    </cofactor>
</comment>
<evidence type="ECO:0000256" key="2">
    <source>
        <dbReference type="ARBA" id="ARBA00004370"/>
    </source>
</evidence>
<comment type="subcellular location">
    <subcellularLocation>
        <location evidence="2">Membrane</location>
    </subcellularLocation>
    <subcellularLocation>
        <location evidence="3">Secreted</location>
    </subcellularLocation>
</comment>
<evidence type="ECO:0000256" key="6">
    <source>
        <dbReference type="ARBA" id="ARBA00022737"/>
    </source>
</evidence>
<dbReference type="Proteomes" id="UP001205890">
    <property type="component" value="Unassembled WGS sequence"/>
</dbReference>
<evidence type="ECO:0000259" key="10">
    <source>
        <dbReference type="Pfam" id="PF08548"/>
    </source>
</evidence>
<dbReference type="PRINTS" id="PR01488">
    <property type="entry name" value="RTXTOXINA"/>
</dbReference>
<protein>
    <submittedName>
        <fullName evidence="11">M10 family metallopeptidase C-terminal domain-containing protein</fullName>
    </submittedName>
</protein>
<keyword evidence="7" id="KW-0843">Virulence</keyword>
<keyword evidence="4" id="KW-0964">Secreted</keyword>
<evidence type="ECO:0000256" key="8">
    <source>
        <dbReference type="ARBA" id="ARBA00023136"/>
    </source>
</evidence>
<feature type="region of interest" description="Disordered" evidence="9">
    <location>
        <begin position="402"/>
        <end position="422"/>
    </location>
</feature>
<evidence type="ECO:0000256" key="9">
    <source>
        <dbReference type="SAM" id="MobiDB-lite"/>
    </source>
</evidence>
<accession>A0ABT1L841</accession>
<comment type="caution">
    <text evidence="11">The sequence shown here is derived from an EMBL/GenBank/DDBJ whole genome shotgun (WGS) entry which is preliminary data.</text>
</comment>